<proteinExistence type="predicted"/>
<organism evidence="2 3">
    <name type="scientific">Saccharopolyspora endophytica</name>
    <dbReference type="NCBI Taxonomy" id="543886"/>
    <lineage>
        <taxon>Bacteria</taxon>
        <taxon>Bacillati</taxon>
        <taxon>Actinomycetota</taxon>
        <taxon>Actinomycetes</taxon>
        <taxon>Pseudonocardiales</taxon>
        <taxon>Pseudonocardiaceae</taxon>
        <taxon>Saccharopolyspora</taxon>
    </lineage>
</organism>
<evidence type="ECO:0000313" key="2">
    <source>
        <dbReference type="EMBL" id="MBQ0926639.1"/>
    </source>
</evidence>
<dbReference type="Gene3D" id="3.30.70.100">
    <property type="match status" value="1"/>
</dbReference>
<evidence type="ECO:0000313" key="3">
    <source>
        <dbReference type="Proteomes" id="UP000674084"/>
    </source>
</evidence>
<dbReference type="InterPro" id="IPR006121">
    <property type="entry name" value="HMA_dom"/>
</dbReference>
<feature type="domain" description="HMA" evidence="1">
    <location>
        <begin position="2"/>
        <end position="68"/>
    </location>
</feature>
<dbReference type="SUPFAM" id="SSF55008">
    <property type="entry name" value="HMA, heavy metal-associated domain"/>
    <property type="match status" value="1"/>
</dbReference>
<dbReference type="EMBL" id="JAGPXE010000010">
    <property type="protein sequence ID" value="MBQ0926639.1"/>
    <property type="molecule type" value="Genomic_DNA"/>
</dbReference>
<dbReference type="Proteomes" id="UP000674084">
    <property type="component" value="Unassembled WGS sequence"/>
</dbReference>
<protein>
    <submittedName>
        <fullName evidence="2">Heavy-metal-associated domain-containing protein</fullName>
    </submittedName>
</protein>
<dbReference type="PROSITE" id="PS50846">
    <property type="entry name" value="HMA_2"/>
    <property type="match status" value="1"/>
</dbReference>
<keyword evidence="3" id="KW-1185">Reference proteome</keyword>
<accession>A0ABS5DK28</accession>
<dbReference type="InterPro" id="IPR036163">
    <property type="entry name" value="HMA_dom_sf"/>
</dbReference>
<gene>
    <name evidence="2" type="ORF">KBO27_22045</name>
</gene>
<dbReference type="CDD" id="cd00371">
    <property type="entry name" value="HMA"/>
    <property type="match status" value="1"/>
</dbReference>
<evidence type="ECO:0000259" key="1">
    <source>
        <dbReference type="PROSITE" id="PS50846"/>
    </source>
</evidence>
<comment type="caution">
    <text evidence="2">The sequence shown here is derived from an EMBL/GenBank/DDBJ whole genome shotgun (WGS) entry which is preliminary data.</text>
</comment>
<reference evidence="2 3" key="1">
    <citation type="submission" date="2021-04" db="EMBL/GenBank/DDBJ databases">
        <title>Whole-genome sequencing of Saccharopolyspora endophytica KCTC 19397.</title>
        <authorList>
            <person name="Ay H."/>
            <person name="Saygin H."/>
            <person name="Sahin N."/>
        </authorList>
    </citation>
    <scope>NUCLEOTIDE SEQUENCE [LARGE SCALE GENOMIC DNA]</scope>
    <source>
        <strain evidence="2 3">KCTC 19397</strain>
    </source>
</reference>
<sequence length="73" mass="7855">METLVLQVLGMSCGGCEQRIDAVLRRVEGVRDVTADHTTGAVRVRIGPELSDRGVLVERLETAGYEVVEGASQ</sequence>
<name>A0ABS5DK28_9PSEU</name>
<dbReference type="Pfam" id="PF00403">
    <property type="entry name" value="HMA"/>
    <property type="match status" value="1"/>
</dbReference>